<dbReference type="HAMAP" id="MF_01930">
    <property type="entry name" value="PurN"/>
    <property type="match status" value="1"/>
</dbReference>
<feature type="binding site" evidence="4">
    <location>
        <position position="74"/>
    </location>
    <ligand>
        <name>(6R)-10-formyltetrahydrofolate</name>
        <dbReference type="ChEBI" id="CHEBI:195366"/>
    </ligand>
</feature>
<feature type="site" description="Raises pKa of active site His" evidence="4">
    <location>
        <position position="154"/>
    </location>
</feature>
<dbReference type="AlphaFoldDB" id="A0A0R2HBI7"/>
<evidence type="ECO:0000259" key="5">
    <source>
        <dbReference type="Pfam" id="PF00551"/>
    </source>
</evidence>
<dbReference type="NCBIfam" id="TIGR00639">
    <property type="entry name" value="PurN"/>
    <property type="match status" value="1"/>
</dbReference>
<dbReference type="InterPro" id="IPR002376">
    <property type="entry name" value="Formyl_transf_N"/>
</dbReference>
<evidence type="ECO:0000256" key="2">
    <source>
        <dbReference type="ARBA" id="ARBA00022679"/>
    </source>
</evidence>
<comment type="function">
    <text evidence="4">Catalyzes the transfer of a formyl group from 10-formyltetrahydrofolate to 5-phospho-ribosyl-glycinamide (GAR), producing 5-phospho-ribosyl-N-formylglycinamide (FGAR) and tetrahydrofolate.</text>
</comment>
<name>A0A0R2HBI7_WEIVI</name>
<dbReference type="Proteomes" id="UP000051992">
    <property type="component" value="Unassembled WGS sequence"/>
</dbReference>
<dbReference type="PANTHER" id="PTHR43369">
    <property type="entry name" value="PHOSPHORIBOSYLGLYCINAMIDE FORMYLTRANSFERASE"/>
    <property type="match status" value="1"/>
</dbReference>
<comment type="catalytic activity">
    <reaction evidence="4">
        <text>N(1)-(5-phospho-beta-D-ribosyl)glycinamide + (6R)-10-formyltetrahydrofolate = N(2)-formyl-N(1)-(5-phospho-beta-D-ribosyl)glycinamide + (6S)-5,6,7,8-tetrahydrofolate + H(+)</text>
        <dbReference type="Rhea" id="RHEA:15053"/>
        <dbReference type="ChEBI" id="CHEBI:15378"/>
        <dbReference type="ChEBI" id="CHEBI:57453"/>
        <dbReference type="ChEBI" id="CHEBI:143788"/>
        <dbReference type="ChEBI" id="CHEBI:147286"/>
        <dbReference type="ChEBI" id="CHEBI:195366"/>
        <dbReference type="EC" id="2.1.2.2"/>
    </reaction>
</comment>
<feature type="binding site" evidence="4">
    <location>
        <position position="116"/>
    </location>
    <ligand>
        <name>(6R)-10-formyltetrahydrofolate</name>
        <dbReference type="ChEBI" id="CHEBI:195366"/>
    </ligand>
</feature>
<dbReference type="PATRIC" id="fig|1629.5.peg.102"/>
<feature type="binding site" evidence="4">
    <location>
        <begin position="99"/>
        <end position="102"/>
    </location>
    <ligand>
        <name>(6R)-10-formyltetrahydrofolate</name>
        <dbReference type="ChEBI" id="CHEBI:195366"/>
    </ligand>
</feature>
<reference evidence="6 7" key="1">
    <citation type="journal article" date="2015" name="Genome Announc.">
        <title>Expanding the biotechnology potential of lactobacilli through comparative genomics of 213 strains and associated genera.</title>
        <authorList>
            <person name="Sun Z."/>
            <person name="Harris H.M."/>
            <person name="McCann A."/>
            <person name="Guo C."/>
            <person name="Argimon S."/>
            <person name="Zhang W."/>
            <person name="Yang X."/>
            <person name="Jeffery I.B."/>
            <person name="Cooney J.C."/>
            <person name="Kagawa T.F."/>
            <person name="Liu W."/>
            <person name="Song Y."/>
            <person name="Salvetti E."/>
            <person name="Wrobel A."/>
            <person name="Rasinkangas P."/>
            <person name="Parkhill J."/>
            <person name="Rea M.C."/>
            <person name="O'Sullivan O."/>
            <person name="Ritari J."/>
            <person name="Douillard F.P."/>
            <person name="Paul Ross R."/>
            <person name="Yang R."/>
            <person name="Briner A.E."/>
            <person name="Felis G.E."/>
            <person name="de Vos W.M."/>
            <person name="Barrangou R."/>
            <person name="Klaenhammer T.R."/>
            <person name="Caufield P.W."/>
            <person name="Cui Y."/>
            <person name="Zhang H."/>
            <person name="O'Toole P.W."/>
        </authorList>
    </citation>
    <scope>NUCLEOTIDE SEQUENCE [LARGE SCALE GENOMIC DNA]</scope>
    <source>
        <strain evidence="6 7">DSM 20410</strain>
    </source>
</reference>
<evidence type="ECO:0000313" key="6">
    <source>
        <dbReference type="EMBL" id="KRN46836.1"/>
    </source>
</evidence>
<dbReference type="PANTHER" id="PTHR43369:SF2">
    <property type="entry name" value="PHOSPHORIBOSYLGLYCINAMIDE FORMYLTRANSFERASE"/>
    <property type="match status" value="1"/>
</dbReference>
<protein>
    <recommendedName>
        <fullName evidence="4">Phosphoribosylglycinamide formyltransferase</fullName>
        <ecNumber evidence="4">2.1.2.2</ecNumber>
    </recommendedName>
    <alternativeName>
        <fullName evidence="4">5'-phosphoribosylglycinamide transformylase</fullName>
    </alternativeName>
    <alternativeName>
        <fullName evidence="4">GAR transformylase</fullName>
        <shortName evidence="4">GART</shortName>
    </alternativeName>
</protein>
<keyword evidence="2 4" id="KW-0808">Transferase</keyword>
<dbReference type="Pfam" id="PF00551">
    <property type="entry name" value="Formyl_trans_N"/>
    <property type="match status" value="1"/>
</dbReference>
<dbReference type="InterPro" id="IPR004607">
    <property type="entry name" value="GART"/>
</dbReference>
<dbReference type="CDD" id="cd08645">
    <property type="entry name" value="FMT_core_GART"/>
    <property type="match status" value="1"/>
</dbReference>
<dbReference type="GO" id="GO:0005829">
    <property type="term" value="C:cytosol"/>
    <property type="evidence" value="ECO:0007669"/>
    <property type="project" value="TreeGrafter"/>
</dbReference>
<sequence>MEGASTMANDVRLAVFASGHGTNFAAILDAIQTQSLSCQIVRLVVDKANAGALAIAEAHNIPTLVVNYKAAGSRDVVEQEIITQLKDDGVQGILLAGYMRIITPKLLQAFPQKIVNIHPALLPSFPGTHGIEDAFNYGVKVTGVTVHFVDEGTDTGQIIDQQAVRITNDDTLASLETKIHDVEHHLYPAVLAQLLKEEVFN</sequence>
<gene>
    <name evidence="4" type="primary">purN</name>
    <name evidence="6" type="ORF">IV50_GL000099</name>
</gene>
<evidence type="ECO:0000256" key="1">
    <source>
        <dbReference type="ARBA" id="ARBA00005054"/>
    </source>
</evidence>
<organism evidence="6 7">
    <name type="scientific">Weissella viridescens</name>
    <name type="common">Lactobacillus viridescens</name>
    <dbReference type="NCBI Taxonomy" id="1629"/>
    <lineage>
        <taxon>Bacteria</taxon>
        <taxon>Bacillati</taxon>
        <taxon>Bacillota</taxon>
        <taxon>Bacilli</taxon>
        <taxon>Lactobacillales</taxon>
        <taxon>Lactobacillaceae</taxon>
        <taxon>Weissella</taxon>
    </lineage>
</organism>
<dbReference type="Gene3D" id="3.40.50.170">
    <property type="entry name" value="Formyl transferase, N-terminal domain"/>
    <property type="match status" value="1"/>
</dbReference>
<keyword evidence="3 4" id="KW-0658">Purine biosynthesis</keyword>
<proteinExistence type="inferred from homology"/>
<feature type="active site" description="Proton donor" evidence="4">
    <location>
        <position position="118"/>
    </location>
</feature>
<keyword evidence="7" id="KW-1185">Reference proteome</keyword>
<feature type="domain" description="Formyl transferase N-terminal" evidence="5">
    <location>
        <begin position="12"/>
        <end position="191"/>
    </location>
</feature>
<dbReference type="SUPFAM" id="SSF53328">
    <property type="entry name" value="Formyltransferase"/>
    <property type="match status" value="1"/>
</dbReference>
<comment type="similarity">
    <text evidence="4">Belongs to the GART family.</text>
</comment>
<comment type="caution">
    <text evidence="6">The sequence shown here is derived from an EMBL/GenBank/DDBJ whole genome shotgun (WGS) entry which is preliminary data.</text>
</comment>
<dbReference type="GO" id="GO:0004644">
    <property type="term" value="F:phosphoribosylglycinamide formyltransferase activity"/>
    <property type="evidence" value="ECO:0007669"/>
    <property type="project" value="UniProtKB-UniRule"/>
</dbReference>
<evidence type="ECO:0000313" key="7">
    <source>
        <dbReference type="Proteomes" id="UP000051992"/>
    </source>
</evidence>
<comment type="pathway">
    <text evidence="1 4">Purine metabolism; IMP biosynthesis via de novo pathway; N(2)-formyl-N(1)-(5-phospho-D-ribosyl)glycinamide from N(1)-(5-phospho-D-ribosyl)glycinamide (10-formyl THF route): step 1/1.</text>
</comment>
<dbReference type="GO" id="GO:0006189">
    <property type="term" value="P:'de novo' IMP biosynthetic process"/>
    <property type="evidence" value="ECO:0007669"/>
    <property type="project" value="UniProtKB-UniRule"/>
</dbReference>
<dbReference type="EC" id="2.1.2.2" evidence="4"/>
<dbReference type="EMBL" id="JQBM01000001">
    <property type="protein sequence ID" value="KRN46836.1"/>
    <property type="molecule type" value="Genomic_DNA"/>
</dbReference>
<evidence type="ECO:0000256" key="3">
    <source>
        <dbReference type="ARBA" id="ARBA00022755"/>
    </source>
</evidence>
<dbReference type="InterPro" id="IPR036477">
    <property type="entry name" value="Formyl_transf_N_sf"/>
</dbReference>
<accession>A0A0R2HBI7</accession>
<feature type="binding site" evidence="4">
    <location>
        <begin position="21"/>
        <end position="23"/>
    </location>
    <ligand>
        <name>N(1)-(5-phospho-beta-D-ribosyl)glycinamide</name>
        <dbReference type="ChEBI" id="CHEBI:143788"/>
    </ligand>
</feature>
<evidence type="ECO:0000256" key="4">
    <source>
        <dbReference type="HAMAP-Rule" id="MF_01930"/>
    </source>
</evidence>
<dbReference type="UniPathway" id="UPA00074">
    <property type="reaction ID" value="UER00126"/>
</dbReference>